<dbReference type="InterPro" id="IPR009097">
    <property type="entry name" value="Cyclic_Pdiesterase"/>
</dbReference>
<proteinExistence type="predicted"/>
<reference evidence="1" key="1">
    <citation type="submission" date="2022-03" db="EMBL/GenBank/DDBJ databases">
        <title>Complete genome sequence of Caldinitratiruptor microaerophilus.</title>
        <authorList>
            <person name="Mukaiyama R."/>
            <person name="Nishiyama T."/>
            <person name="Ueda K."/>
        </authorList>
    </citation>
    <scope>NUCLEOTIDE SEQUENCE</scope>
    <source>
        <strain evidence="1">JCM 16183</strain>
    </source>
</reference>
<evidence type="ECO:0000313" key="1">
    <source>
        <dbReference type="EMBL" id="BDG61244.1"/>
    </source>
</evidence>
<dbReference type="Gene3D" id="3.90.1140.10">
    <property type="entry name" value="Cyclic phosphodiesterase"/>
    <property type="match status" value="1"/>
</dbReference>
<organism evidence="1 2">
    <name type="scientific">Caldinitratiruptor microaerophilus</name>
    <dbReference type="NCBI Taxonomy" id="671077"/>
    <lineage>
        <taxon>Bacteria</taxon>
        <taxon>Bacillati</taxon>
        <taxon>Bacillota</taxon>
        <taxon>Clostridia</taxon>
        <taxon>Eubacteriales</taxon>
        <taxon>Symbiobacteriaceae</taxon>
        <taxon>Caldinitratiruptor</taxon>
    </lineage>
</organism>
<dbReference type="SUPFAM" id="SSF55144">
    <property type="entry name" value="LigT-like"/>
    <property type="match status" value="1"/>
</dbReference>
<dbReference type="RefSeq" id="WP_264841906.1">
    <property type="nucleotide sequence ID" value="NZ_AP025628.1"/>
</dbReference>
<keyword evidence="2" id="KW-1185">Reference proteome</keyword>
<gene>
    <name evidence="1" type="ORF">caldi_23340</name>
</gene>
<sequence>MAQRVYAYGIVVLPPPHVRREIAALRRRHPVLHASVPPHITVKAPFVLRSTGAWALERLEEICAAHEPFELELDGLDSFGTEVLYVRVAESEPLRRLHQDLVDGLAGYVETLRDRYEGKAYTPHLTVADHLTPEEFALARRELAGWHPRARFEVDAVHLLRGWNRWDVTRSIPLSCEL</sequence>
<accession>A0AA35CL01</accession>
<dbReference type="Pfam" id="PF13563">
    <property type="entry name" value="2_5_RNA_ligase2"/>
    <property type="match status" value="1"/>
</dbReference>
<name>A0AA35CL01_9FIRM</name>
<dbReference type="AlphaFoldDB" id="A0AA35CL01"/>
<dbReference type="PANTHER" id="PTHR40037">
    <property type="entry name" value="PHOSPHOESTERASE YJCG-RELATED"/>
    <property type="match status" value="1"/>
</dbReference>
<dbReference type="Proteomes" id="UP001163687">
    <property type="component" value="Chromosome"/>
</dbReference>
<dbReference type="PANTHER" id="PTHR40037:SF1">
    <property type="entry name" value="PHOSPHOESTERASE SAOUHSC_00951-RELATED"/>
    <property type="match status" value="1"/>
</dbReference>
<dbReference type="InterPro" id="IPR050580">
    <property type="entry name" value="2H_phosphoesterase_YjcG-like"/>
</dbReference>
<dbReference type="EMBL" id="AP025628">
    <property type="protein sequence ID" value="BDG61244.1"/>
    <property type="molecule type" value="Genomic_DNA"/>
</dbReference>
<evidence type="ECO:0000313" key="2">
    <source>
        <dbReference type="Proteomes" id="UP001163687"/>
    </source>
</evidence>
<dbReference type="KEGG" id="cmic:caldi_23340"/>
<protein>
    <submittedName>
        <fullName evidence="1">Phosphoesterase</fullName>
    </submittedName>
</protein>